<evidence type="ECO:0000256" key="10">
    <source>
        <dbReference type="ARBA" id="ARBA00023063"/>
    </source>
</evidence>
<evidence type="ECO:0000256" key="7">
    <source>
        <dbReference type="ARBA" id="ARBA00023002"/>
    </source>
</evidence>
<comment type="cofactor">
    <cofactor evidence="2">
        <name>[4Fe-4S] cluster</name>
        <dbReference type="ChEBI" id="CHEBI:49883"/>
    </cofactor>
</comment>
<dbReference type="Pfam" id="PF04324">
    <property type="entry name" value="Fer2_BFD"/>
    <property type="match status" value="1"/>
</dbReference>
<keyword evidence="10" id="KW-0534">Nitrate assimilation</keyword>
<keyword evidence="9" id="KW-0411">Iron-sulfur</keyword>
<dbReference type="GO" id="GO:0051539">
    <property type="term" value="F:4 iron, 4 sulfur cluster binding"/>
    <property type="evidence" value="ECO:0007669"/>
    <property type="project" value="UniProtKB-KW"/>
</dbReference>
<dbReference type="CDD" id="cd02791">
    <property type="entry name" value="MopB_CT_Nitrate-R-NapA-like"/>
    <property type="match status" value="1"/>
</dbReference>
<dbReference type="PROSITE" id="PS51669">
    <property type="entry name" value="4FE4S_MOW_BIS_MGD"/>
    <property type="match status" value="1"/>
</dbReference>
<dbReference type="InterPro" id="IPR009010">
    <property type="entry name" value="Asp_de-COase-like_dom_sf"/>
</dbReference>
<evidence type="ECO:0000256" key="6">
    <source>
        <dbReference type="ARBA" id="ARBA00022723"/>
    </source>
</evidence>
<dbReference type="PANTHER" id="PTHR43105:SF9">
    <property type="entry name" value="NADPH-FE(3+) OXIDOREDUCTASE SUBUNIT ALPHA"/>
    <property type="match status" value="1"/>
</dbReference>
<dbReference type="PANTHER" id="PTHR43105">
    <property type="entry name" value="RESPIRATORY NITRATE REDUCTASE"/>
    <property type="match status" value="1"/>
</dbReference>
<evidence type="ECO:0000256" key="1">
    <source>
        <dbReference type="ARBA" id="ARBA00001942"/>
    </source>
</evidence>
<dbReference type="SUPFAM" id="SSF53706">
    <property type="entry name" value="Formate dehydrogenase/DMSO reductase, domains 1-3"/>
    <property type="match status" value="1"/>
</dbReference>
<accession>A0A1I2QGY3</accession>
<organism evidence="12 13">
    <name type="scientific">Neptunomonas qingdaonensis</name>
    <dbReference type="NCBI Taxonomy" id="1045558"/>
    <lineage>
        <taxon>Bacteria</taxon>
        <taxon>Pseudomonadati</taxon>
        <taxon>Pseudomonadota</taxon>
        <taxon>Gammaproteobacteria</taxon>
        <taxon>Oceanospirillales</taxon>
        <taxon>Oceanospirillaceae</taxon>
        <taxon>Neptunomonas</taxon>
    </lineage>
</organism>
<evidence type="ECO:0000256" key="9">
    <source>
        <dbReference type="ARBA" id="ARBA00023014"/>
    </source>
</evidence>
<keyword evidence="4" id="KW-0004">4Fe-4S</keyword>
<dbReference type="GO" id="GO:0042128">
    <property type="term" value="P:nitrate assimilation"/>
    <property type="evidence" value="ECO:0007669"/>
    <property type="project" value="UniProtKB-KW"/>
</dbReference>
<dbReference type="OrthoDB" id="9810782at2"/>
<keyword evidence="6" id="KW-0479">Metal-binding</keyword>
<evidence type="ECO:0000256" key="4">
    <source>
        <dbReference type="ARBA" id="ARBA00022485"/>
    </source>
</evidence>
<evidence type="ECO:0000256" key="8">
    <source>
        <dbReference type="ARBA" id="ARBA00023004"/>
    </source>
</evidence>
<keyword evidence="8" id="KW-0408">Iron</keyword>
<dbReference type="Gene3D" id="1.10.10.1100">
    <property type="entry name" value="BFD-like [2Fe-2S]-binding domain"/>
    <property type="match status" value="1"/>
</dbReference>
<dbReference type="Pfam" id="PF04879">
    <property type="entry name" value="Molybdop_Fe4S4"/>
    <property type="match status" value="1"/>
</dbReference>
<dbReference type="InterPro" id="IPR006963">
    <property type="entry name" value="Mopterin_OxRdtase_4Fe-4S_dom"/>
</dbReference>
<evidence type="ECO:0000256" key="3">
    <source>
        <dbReference type="ARBA" id="ARBA00008747"/>
    </source>
</evidence>
<comment type="similarity">
    <text evidence="3">Belongs to the prokaryotic molybdopterin-containing oxidoreductase family. NasA/NapA/NarB subfamily.</text>
</comment>
<dbReference type="RefSeq" id="WP_090726734.1">
    <property type="nucleotide sequence ID" value="NZ_FOOU01000004.1"/>
</dbReference>
<dbReference type="GO" id="GO:0046872">
    <property type="term" value="F:metal ion binding"/>
    <property type="evidence" value="ECO:0007669"/>
    <property type="project" value="UniProtKB-KW"/>
</dbReference>
<sequence>MMTTETIKTTCPYCGVGCGVDAKIQQGNLIAVSGSTEHPANQGRLCVKGSALDETVSHHGRMLSPKIEGQNVDWDTAYSHVANKLSDIIEEHGPDAVAMYVSGQILTEDYYVANKLMKGFIGTANIDTNSRLCMSSAVAAHKRAFGSDTVAGCYEDLELADLVILTGSNLAWAHPIVYQRLAKAKAERPEMKIVVIDPRKTASCDIADLHLPLKPGSDGFLFNGLAHHLIANQQLDHGFIDQHCEGFDALSESVQQQTLAQTAMDCDLAEAALNTLYQWFAEYERSVTLFSQGINQSSSGVDKGNAIINCHLISGKIGKPGATPFSITGQPNAMGGREVGGLANQLAAHMELKNPDSLDKVKRFWNAPDLAQRAGLKAVDMFDAVASGQIKAIWIIATNPVVSMPDADKIKQALAHCDLVIVSDSSDSTDTLQFANVCLPATTWGEKEGTVTNSERRISRQRGFLSAPGEARHDWQIISDVAQHMGFKDAFNFTCSADVFREHAALSGFENIDASGNNERDFDISGLANISDLEYQNLDPIQWPVNKSYPQGRKRFFDDGHFYTASNKANLIAITPRLPTYAADCDQLILNTGRIRDQWHTMTRTGKAHRLLEHIATPQVEIHPDTAAKLAIKNNTLVSLKDRGIEYIARANISDSQRTDSLFVPMHWSDAFASHARANSLVRPIQDALSGQPEFKHSPVTITSLTPHWQGVLLSAPDFVPDTTMEWFKTPLANCTLWELIDLKRSPSFTWLTAEFPQVDQWVHLADSEQRYLNAAGFKGNQLQLVLLSGPALPEYDKSWLASQIGTEFSPDQDRLRLLSGFPADPSLQTGKTICSCYQVGEQTIIKALQNGEANSVENLGARLKCGSNCGSCIPELRTLVNKHSCDDLTAVNETDNAA</sequence>
<dbReference type="PROSITE" id="PS00551">
    <property type="entry name" value="MOLYBDOPTERIN_PROK_1"/>
    <property type="match status" value="1"/>
</dbReference>
<dbReference type="GO" id="GO:0045333">
    <property type="term" value="P:cellular respiration"/>
    <property type="evidence" value="ECO:0007669"/>
    <property type="project" value="UniProtKB-ARBA"/>
</dbReference>
<feature type="domain" description="4Fe-4S Mo/W bis-MGD-type" evidence="11">
    <location>
        <begin position="4"/>
        <end position="60"/>
    </location>
</feature>
<dbReference type="GO" id="GO:0016020">
    <property type="term" value="C:membrane"/>
    <property type="evidence" value="ECO:0007669"/>
    <property type="project" value="TreeGrafter"/>
</dbReference>
<dbReference type="InterPro" id="IPR041854">
    <property type="entry name" value="BFD-like_2Fe2S-bd_dom_sf"/>
</dbReference>
<evidence type="ECO:0000259" key="11">
    <source>
        <dbReference type="PROSITE" id="PS51669"/>
    </source>
</evidence>
<name>A0A1I2QGY3_9GAMM</name>
<dbReference type="Gene3D" id="3.40.228.10">
    <property type="entry name" value="Dimethylsulfoxide Reductase, domain 2"/>
    <property type="match status" value="1"/>
</dbReference>
<dbReference type="Gene3D" id="2.20.25.90">
    <property type="entry name" value="ADC-like domains"/>
    <property type="match status" value="1"/>
</dbReference>
<dbReference type="InterPro" id="IPR007419">
    <property type="entry name" value="BFD-like_2Fe2S-bd_dom"/>
</dbReference>
<protein>
    <submittedName>
        <fullName evidence="12">Assimilatory nitrate reductase catalytic subunit</fullName>
    </submittedName>
</protein>
<dbReference type="SUPFAM" id="SSF50692">
    <property type="entry name" value="ADC-like"/>
    <property type="match status" value="1"/>
</dbReference>
<dbReference type="Pfam" id="PF01568">
    <property type="entry name" value="Molydop_binding"/>
    <property type="match status" value="1"/>
</dbReference>
<dbReference type="GO" id="GO:1990204">
    <property type="term" value="C:oxidoreductase complex"/>
    <property type="evidence" value="ECO:0007669"/>
    <property type="project" value="UniProtKB-ARBA"/>
</dbReference>
<dbReference type="Pfam" id="PF00384">
    <property type="entry name" value="Molybdopterin"/>
    <property type="match status" value="1"/>
</dbReference>
<dbReference type="Gene3D" id="2.40.40.20">
    <property type="match status" value="1"/>
</dbReference>
<dbReference type="InterPro" id="IPR041957">
    <property type="entry name" value="CT_Nitrate-R-NapA-like"/>
</dbReference>
<dbReference type="InterPro" id="IPR006657">
    <property type="entry name" value="MoPterin_dinucl-bd_dom"/>
</dbReference>
<dbReference type="InterPro" id="IPR006656">
    <property type="entry name" value="Mopterin_OxRdtase"/>
</dbReference>
<dbReference type="InterPro" id="IPR050123">
    <property type="entry name" value="Prok_molybdopt-oxidoreductase"/>
</dbReference>
<dbReference type="Proteomes" id="UP000198623">
    <property type="component" value="Unassembled WGS sequence"/>
</dbReference>
<evidence type="ECO:0000313" key="13">
    <source>
        <dbReference type="Proteomes" id="UP000198623"/>
    </source>
</evidence>
<dbReference type="Gene3D" id="3.40.50.740">
    <property type="match status" value="1"/>
</dbReference>
<keyword evidence="5" id="KW-0500">Molybdenum</keyword>
<evidence type="ECO:0000256" key="2">
    <source>
        <dbReference type="ARBA" id="ARBA00001966"/>
    </source>
</evidence>
<evidence type="ECO:0000256" key="5">
    <source>
        <dbReference type="ARBA" id="ARBA00022505"/>
    </source>
</evidence>
<dbReference type="SMART" id="SM00926">
    <property type="entry name" value="Molybdop_Fe4S4"/>
    <property type="match status" value="1"/>
</dbReference>
<dbReference type="STRING" id="1045558.SAMN05216175_104302"/>
<proteinExistence type="inferred from homology"/>
<dbReference type="EMBL" id="FOOU01000004">
    <property type="protein sequence ID" value="SFG24831.1"/>
    <property type="molecule type" value="Genomic_DNA"/>
</dbReference>
<dbReference type="AlphaFoldDB" id="A0A1I2QGY3"/>
<evidence type="ECO:0000313" key="12">
    <source>
        <dbReference type="EMBL" id="SFG24831.1"/>
    </source>
</evidence>
<dbReference type="GO" id="GO:0043546">
    <property type="term" value="F:molybdopterin cofactor binding"/>
    <property type="evidence" value="ECO:0007669"/>
    <property type="project" value="InterPro"/>
</dbReference>
<dbReference type="CDD" id="cd02754">
    <property type="entry name" value="MopB_Nitrate-R-NapA-like"/>
    <property type="match status" value="1"/>
</dbReference>
<dbReference type="InterPro" id="IPR027467">
    <property type="entry name" value="MopterinOxRdtase_cofactor_BS"/>
</dbReference>
<keyword evidence="7" id="KW-0560">Oxidoreductase</keyword>
<dbReference type="GO" id="GO:0016491">
    <property type="term" value="F:oxidoreductase activity"/>
    <property type="evidence" value="ECO:0007669"/>
    <property type="project" value="UniProtKB-KW"/>
</dbReference>
<keyword evidence="13" id="KW-1185">Reference proteome</keyword>
<reference evidence="13" key="1">
    <citation type="submission" date="2016-10" db="EMBL/GenBank/DDBJ databases">
        <authorList>
            <person name="Varghese N."/>
            <person name="Submissions S."/>
        </authorList>
    </citation>
    <scope>NUCLEOTIDE SEQUENCE [LARGE SCALE GENOMIC DNA]</scope>
    <source>
        <strain evidence="13">CGMCC 1.10971</strain>
    </source>
</reference>
<gene>
    <name evidence="12" type="ORF">SAMN05216175_104302</name>
</gene>
<comment type="cofactor">
    <cofactor evidence="1">
        <name>Mo-bis(molybdopterin guanine dinucleotide)</name>
        <dbReference type="ChEBI" id="CHEBI:60539"/>
    </cofactor>
</comment>